<sequence>MQEENEVDADGEAAEDPDVDLQASKGPQYEIREAVEKCYVPADGSVIISTKFTRTSAIGKTPVDCDAGAEEKAMEEETLVAGEEGNDDDIQHEDEFNRELICSRRVTKAFVKGCTLRVGESYVSCVFEDSSRFTVIRDGGNGFVLMYTPLRATWVTLCLHQGIELKPQKVTFEKPLMRMVPNARCGDLVCDVERSRRVFPKGVIMRELTSGRKELLYPDGQ</sequence>
<evidence type="ECO:0000256" key="1">
    <source>
        <dbReference type="SAM" id="MobiDB-lite"/>
    </source>
</evidence>
<gene>
    <name evidence="2" type="ORF">Pmar_PMAR021605</name>
</gene>
<evidence type="ECO:0000313" key="3">
    <source>
        <dbReference type="Proteomes" id="UP000007800"/>
    </source>
</evidence>
<dbReference type="AlphaFoldDB" id="C5L8L8"/>
<protein>
    <submittedName>
        <fullName evidence="2">Uncharacterized protein</fullName>
    </submittedName>
</protein>
<evidence type="ECO:0000313" key="2">
    <source>
        <dbReference type="EMBL" id="EER06931.1"/>
    </source>
</evidence>
<name>C5L8L8_PERM5</name>
<accession>C5L8L8</accession>
<feature type="compositionally biased region" description="Acidic residues" evidence="1">
    <location>
        <begin position="1"/>
        <end position="19"/>
    </location>
</feature>
<dbReference type="EMBL" id="GG680193">
    <property type="protein sequence ID" value="EER06931.1"/>
    <property type="molecule type" value="Genomic_DNA"/>
</dbReference>
<dbReference type="RefSeq" id="XP_002775115.1">
    <property type="nucleotide sequence ID" value="XM_002775069.1"/>
</dbReference>
<feature type="region of interest" description="Disordered" evidence="1">
    <location>
        <begin position="1"/>
        <end position="26"/>
    </location>
</feature>
<reference evidence="2 3" key="1">
    <citation type="submission" date="2008-07" db="EMBL/GenBank/DDBJ databases">
        <authorList>
            <person name="El-Sayed N."/>
            <person name="Caler E."/>
            <person name="Inman J."/>
            <person name="Amedeo P."/>
            <person name="Hass B."/>
            <person name="Wortman J."/>
        </authorList>
    </citation>
    <scope>NUCLEOTIDE SEQUENCE [LARGE SCALE GENOMIC DNA]</scope>
    <source>
        <strain evidence="3">ATCC 50983 / TXsc</strain>
    </source>
</reference>
<proteinExistence type="predicted"/>
<dbReference type="InParanoid" id="C5L8L8"/>
<dbReference type="Proteomes" id="UP000007800">
    <property type="component" value="Unassembled WGS sequence"/>
</dbReference>
<dbReference type="OMA" id="RNGEMCA"/>
<keyword evidence="3" id="KW-1185">Reference proteome</keyword>
<organism evidence="3">
    <name type="scientific">Perkinsus marinus (strain ATCC 50983 / TXsc)</name>
    <dbReference type="NCBI Taxonomy" id="423536"/>
    <lineage>
        <taxon>Eukaryota</taxon>
        <taxon>Sar</taxon>
        <taxon>Alveolata</taxon>
        <taxon>Perkinsozoa</taxon>
        <taxon>Perkinsea</taxon>
        <taxon>Perkinsida</taxon>
        <taxon>Perkinsidae</taxon>
        <taxon>Perkinsus</taxon>
    </lineage>
</organism>
<dbReference type="GeneID" id="9059128"/>